<dbReference type="PANTHER" id="PTHR30097">
    <property type="entry name" value="CATION EFFLUX SYSTEM PROTEIN CUSB"/>
    <property type="match status" value="1"/>
</dbReference>
<dbReference type="Pfam" id="PF25919">
    <property type="entry name" value="BSH_CusB"/>
    <property type="match status" value="1"/>
</dbReference>
<dbReference type="InterPro" id="IPR058649">
    <property type="entry name" value="CzcB_C"/>
</dbReference>
<gene>
    <name evidence="9" type="ORF">HRUBRA_02410</name>
</gene>
<evidence type="ECO:0000256" key="3">
    <source>
        <dbReference type="SAM" id="SignalP"/>
    </source>
</evidence>
<dbReference type="Gene3D" id="6.10.140.730">
    <property type="match status" value="1"/>
</dbReference>
<name>A0A095VNB9_9GAMM</name>
<dbReference type="InterPro" id="IPR058791">
    <property type="entry name" value="3HB_CusB"/>
</dbReference>
<dbReference type="Gene3D" id="2.40.420.20">
    <property type="match status" value="1"/>
</dbReference>
<dbReference type="InterPro" id="IPR006143">
    <property type="entry name" value="RND_pump_MFP"/>
</dbReference>
<dbReference type="GO" id="GO:0060003">
    <property type="term" value="P:copper ion export"/>
    <property type="evidence" value="ECO:0007669"/>
    <property type="project" value="TreeGrafter"/>
</dbReference>
<protein>
    <submittedName>
        <fullName evidence="9">Cobalt/zinc/cadmium efflux RND transporter, membrane fusion protein, CzcB family</fullName>
    </submittedName>
</protein>
<evidence type="ECO:0000259" key="7">
    <source>
        <dbReference type="Pfam" id="PF25954"/>
    </source>
</evidence>
<dbReference type="Pfam" id="PF25975">
    <property type="entry name" value="CzcB_C"/>
    <property type="match status" value="1"/>
</dbReference>
<dbReference type="GO" id="GO:0046914">
    <property type="term" value="F:transition metal ion binding"/>
    <property type="evidence" value="ECO:0007669"/>
    <property type="project" value="TreeGrafter"/>
</dbReference>
<evidence type="ECO:0000259" key="5">
    <source>
        <dbReference type="Pfam" id="PF25869"/>
    </source>
</evidence>
<evidence type="ECO:0000259" key="8">
    <source>
        <dbReference type="Pfam" id="PF25975"/>
    </source>
</evidence>
<dbReference type="PANTHER" id="PTHR30097:SF15">
    <property type="entry name" value="CATION EFFLUX SYSTEM PROTEIN CUSB"/>
    <property type="match status" value="1"/>
</dbReference>
<dbReference type="InterPro" id="IPR058792">
    <property type="entry name" value="Beta-barrel_RND_2"/>
</dbReference>
<comment type="similarity">
    <text evidence="1">Belongs to the membrane fusion protein (MFP) (TC 8.A.1) family.</text>
</comment>
<feature type="domain" description="CusB-like beta-barrel" evidence="7">
    <location>
        <begin position="245"/>
        <end position="322"/>
    </location>
</feature>
<feature type="domain" description="CusB-like three alpha-helical bundle" evidence="5">
    <location>
        <begin position="160"/>
        <end position="207"/>
    </location>
</feature>
<accession>A0A095VNB9</accession>
<dbReference type="Proteomes" id="UP000029640">
    <property type="component" value="Unassembled WGS sequence"/>
</dbReference>
<dbReference type="SUPFAM" id="SSF111369">
    <property type="entry name" value="HlyD-like secretion proteins"/>
    <property type="match status" value="1"/>
</dbReference>
<feature type="domain" description="Heavy metal binding" evidence="4">
    <location>
        <begin position="42"/>
        <end position="68"/>
    </location>
</feature>
<keyword evidence="2" id="KW-0813">Transport</keyword>
<dbReference type="GO" id="GO:0015679">
    <property type="term" value="P:plasma membrane copper ion transport"/>
    <property type="evidence" value="ECO:0007669"/>
    <property type="project" value="TreeGrafter"/>
</dbReference>
<dbReference type="EMBL" id="AUVB01000077">
    <property type="protein sequence ID" value="KGE02972.1"/>
    <property type="molecule type" value="Genomic_DNA"/>
</dbReference>
<dbReference type="GO" id="GO:0022857">
    <property type="term" value="F:transmembrane transporter activity"/>
    <property type="evidence" value="ECO:0007669"/>
    <property type="project" value="InterPro"/>
</dbReference>
<evidence type="ECO:0000313" key="9">
    <source>
        <dbReference type="EMBL" id="KGE02972.1"/>
    </source>
</evidence>
<dbReference type="GO" id="GO:0030288">
    <property type="term" value="C:outer membrane-bounded periplasmic space"/>
    <property type="evidence" value="ECO:0007669"/>
    <property type="project" value="TreeGrafter"/>
</dbReference>
<dbReference type="PATRIC" id="fig|1265313.6.peg.2379"/>
<dbReference type="eggNOG" id="COG0845">
    <property type="taxonomic scope" value="Bacteria"/>
</dbReference>
<evidence type="ECO:0000259" key="4">
    <source>
        <dbReference type="Pfam" id="PF19335"/>
    </source>
</evidence>
<evidence type="ECO:0000313" key="10">
    <source>
        <dbReference type="Proteomes" id="UP000029640"/>
    </source>
</evidence>
<feature type="chain" id="PRO_5001910971" evidence="3">
    <location>
        <begin position="29"/>
        <end position="453"/>
    </location>
</feature>
<dbReference type="InterPro" id="IPR051909">
    <property type="entry name" value="MFP_Cation_Efflux"/>
</dbReference>
<reference evidence="9 10" key="1">
    <citation type="journal article" date="2014" name="Genome Announc.">
        <title>Genome Sequence of Gammaproteobacterial Pseudohaliea rubra Type Strain DSM 19751, Isolated from Coastal Seawater of the Mediterranean Sea.</title>
        <authorList>
            <person name="Spring S."/>
            <person name="Fiebig A."/>
            <person name="Riedel T."/>
            <person name="Goker M."/>
            <person name="Klenk H.P."/>
        </authorList>
    </citation>
    <scope>NUCLEOTIDE SEQUENCE [LARGE SCALE GENOMIC DNA]</scope>
    <source>
        <strain evidence="9 10">DSM 19751</strain>
    </source>
</reference>
<dbReference type="RefSeq" id="WP_035515933.1">
    <property type="nucleotide sequence ID" value="NZ_KN234759.1"/>
</dbReference>
<feature type="domain" description="CusB-like barrel-sandwich hybrid" evidence="6">
    <location>
        <begin position="125"/>
        <end position="240"/>
    </location>
</feature>
<dbReference type="InterPro" id="IPR058790">
    <property type="entry name" value="BSH_CusB"/>
</dbReference>
<comment type="caution">
    <text evidence="9">The sequence shown here is derived from an EMBL/GenBank/DDBJ whole genome shotgun (WGS) entry which is preliminary data.</text>
</comment>
<dbReference type="NCBIfam" id="TIGR01730">
    <property type="entry name" value="RND_mfp"/>
    <property type="match status" value="1"/>
</dbReference>
<evidence type="ECO:0000259" key="6">
    <source>
        <dbReference type="Pfam" id="PF25919"/>
    </source>
</evidence>
<proteinExistence type="inferred from homology"/>
<sequence length="453" mass="49432">MNRSLLVVPALIAAATVGALGNRLLSNAASDGDAAAVREPRYWVAPMDPSYRRDAPGKSPMGMDLVPVYEEGAGDNPTDDPAGTVRIESAVVNNLGVRSAPAERRTLRPTLRTVGYVRWDEDRLTHVHPRVSGWIETLHVKAAGDPVFADEPLYTLYSPDLVNAQEELVLALRHDNATLARAARERLAALQVPMSLVRALEEDLRVRQTVTFTARHDGIVDELGIREGFYVEPGTTLMAIGALDSVWVEAEVLERQLDRVRVGMPVRMTADYRPGRVWTGRVDFIYPSLDPVSRTLRLRLRFANPDGALRPNMFTRVVLEAEPGEPVLAVPGEAVVRTGAGDRVVLALGDGRFRAVAVELGAHDDRFVEVRAGLGAGDRVVTSAQFLLDSESSQRAGLARLSVDNGAMGRDAMNHDAMDHEAMDHDAMDHDAMDHDAMDHSAMKHNSEGEGAR</sequence>
<dbReference type="STRING" id="1265313.HRUBRA_02410"/>
<dbReference type="Gene3D" id="2.40.30.170">
    <property type="match status" value="1"/>
</dbReference>
<dbReference type="Pfam" id="PF25869">
    <property type="entry name" value="3HB_CusB"/>
    <property type="match status" value="1"/>
</dbReference>
<dbReference type="OrthoDB" id="9806939at2"/>
<feature type="signal peptide" evidence="3">
    <location>
        <begin position="1"/>
        <end position="28"/>
    </location>
</feature>
<dbReference type="AlphaFoldDB" id="A0A095VNB9"/>
<feature type="domain" description="CzcB-like C-terminal circularly permuted SH3-like" evidence="8">
    <location>
        <begin position="328"/>
        <end position="388"/>
    </location>
</feature>
<keyword evidence="3" id="KW-0732">Signal</keyword>
<dbReference type="Pfam" id="PF25954">
    <property type="entry name" value="Beta-barrel_RND_2"/>
    <property type="match status" value="1"/>
</dbReference>
<keyword evidence="10" id="KW-1185">Reference proteome</keyword>
<dbReference type="GO" id="GO:0016020">
    <property type="term" value="C:membrane"/>
    <property type="evidence" value="ECO:0007669"/>
    <property type="project" value="InterPro"/>
</dbReference>
<evidence type="ECO:0000256" key="1">
    <source>
        <dbReference type="ARBA" id="ARBA00009477"/>
    </source>
</evidence>
<organism evidence="9 10">
    <name type="scientific">Pseudohaliea rubra DSM 19751</name>
    <dbReference type="NCBI Taxonomy" id="1265313"/>
    <lineage>
        <taxon>Bacteria</taxon>
        <taxon>Pseudomonadati</taxon>
        <taxon>Pseudomonadota</taxon>
        <taxon>Gammaproteobacteria</taxon>
        <taxon>Cellvibrionales</taxon>
        <taxon>Halieaceae</taxon>
        <taxon>Pseudohaliea</taxon>
    </lineage>
</organism>
<dbReference type="FunFam" id="2.40.30.170:FF:000010">
    <property type="entry name" value="Efflux RND transporter periplasmic adaptor subunit"/>
    <property type="match status" value="1"/>
</dbReference>
<dbReference type="InterPro" id="IPR045800">
    <property type="entry name" value="HMBD"/>
</dbReference>
<dbReference type="Pfam" id="PF19335">
    <property type="entry name" value="HMBD"/>
    <property type="match status" value="1"/>
</dbReference>
<dbReference type="HOGENOM" id="CLU_018816_13_1_6"/>
<evidence type="ECO:0000256" key="2">
    <source>
        <dbReference type="ARBA" id="ARBA00022448"/>
    </source>
</evidence>